<feature type="signal peptide" evidence="1">
    <location>
        <begin position="1"/>
        <end position="21"/>
    </location>
</feature>
<dbReference type="Pfam" id="PF21471">
    <property type="entry name" value="Reelin_subrepeat-B"/>
    <property type="match status" value="1"/>
</dbReference>
<proteinExistence type="predicted"/>
<keyword evidence="4" id="KW-1185">Reference proteome</keyword>
<feature type="chain" id="PRO_5015607348" description="PKD domain-containing protein" evidence="1">
    <location>
        <begin position="22"/>
        <end position="679"/>
    </location>
</feature>
<dbReference type="InterPro" id="IPR035986">
    <property type="entry name" value="PKD_dom_sf"/>
</dbReference>
<protein>
    <recommendedName>
        <fullName evidence="2">PKD domain-containing protein</fullName>
    </recommendedName>
</protein>
<dbReference type="Proteomes" id="UP000245370">
    <property type="component" value="Unassembled WGS sequence"/>
</dbReference>
<dbReference type="NCBIfam" id="TIGR04131">
    <property type="entry name" value="Bac_Flav_CTERM"/>
    <property type="match status" value="1"/>
</dbReference>
<dbReference type="Gene3D" id="2.60.40.4070">
    <property type="match status" value="1"/>
</dbReference>
<dbReference type="SMART" id="SM00089">
    <property type="entry name" value="PKD"/>
    <property type="match status" value="3"/>
</dbReference>
<feature type="domain" description="PKD" evidence="2">
    <location>
        <begin position="367"/>
        <end position="421"/>
    </location>
</feature>
<keyword evidence="1" id="KW-0732">Signal</keyword>
<dbReference type="CDD" id="cd00146">
    <property type="entry name" value="PKD"/>
    <property type="match status" value="2"/>
</dbReference>
<dbReference type="InterPro" id="IPR022409">
    <property type="entry name" value="PKD/Chitinase_dom"/>
</dbReference>
<dbReference type="PROSITE" id="PS50093">
    <property type="entry name" value="PKD"/>
    <property type="match status" value="2"/>
</dbReference>
<evidence type="ECO:0000259" key="2">
    <source>
        <dbReference type="PROSITE" id="PS50093"/>
    </source>
</evidence>
<dbReference type="SUPFAM" id="SSF49299">
    <property type="entry name" value="PKD domain"/>
    <property type="match status" value="3"/>
</dbReference>
<dbReference type="AlphaFoldDB" id="A0A2U2XG77"/>
<evidence type="ECO:0000313" key="4">
    <source>
        <dbReference type="Proteomes" id="UP000245370"/>
    </source>
</evidence>
<dbReference type="InterPro" id="IPR013783">
    <property type="entry name" value="Ig-like_fold"/>
</dbReference>
<dbReference type="Pfam" id="PF18911">
    <property type="entry name" value="PKD_4"/>
    <property type="match status" value="1"/>
</dbReference>
<dbReference type="EMBL" id="QFRJ01000001">
    <property type="protein sequence ID" value="PWH86773.1"/>
    <property type="molecule type" value="Genomic_DNA"/>
</dbReference>
<gene>
    <name evidence="3" type="ORF">DIT68_00475</name>
</gene>
<dbReference type="InterPro" id="IPR026341">
    <property type="entry name" value="T9SS_type_B"/>
</dbReference>
<reference evidence="3 4" key="1">
    <citation type="submission" date="2018-05" db="EMBL/GenBank/DDBJ databases">
        <title>Brumimicrobium oceani sp. nov., isolated from coastal sediment.</title>
        <authorList>
            <person name="Kou Y."/>
        </authorList>
    </citation>
    <scope>NUCLEOTIDE SEQUENCE [LARGE SCALE GENOMIC DNA]</scope>
    <source>
        <strain evidence="3 4">C305</strain>
    </source>
</reference>
<comment type="caution">
    <text evidence="3">The sequence shown here is derived from an EMBL/GenBank/DDBJ whole genome shotgun (WGS) entry which is preliminary data.</text>
</comment>
<reference evidence="3 4" key="2">
    <citation type="submission" date="2018-05" db="EMBL/GenBank/DDBJ databases">
        <authorList>
            <person name="Lanie J.A."/>
            <person name="Ng W.-L."/>
            <person name="Kazmierczak K.M."/>
            <person name="Andrzejewski T.M."/>
            <person name="Davidsen T.M."/>
            <person name="Wayne K.J."/>
            <person name="Tettelin H."/>
            <person name="Glass J.I."/>
            <person name="Rusch D."/>
            <person name="Podicherti R."/>
            <person name="Tsui H.-C.T."/>
            <person name="Winkler M.E."/>
        </authorList>
    </citation>
    <scope>NUCLEOTIDE SEQUENCE [LARGE SCALE GENOMIC DNA]</scope>
    <source>
        <strain evidence="3 4">C305</strain>
    </source>
</reference>
<dbReference type="Gene3D" id="2.60.40.10">
    <property type="entry name" value="Immunoglobulins"/>
    <property type="match status" value="3"/>
</dbReference>
<name>A0A2U2XG77_9FLAO</name>
<dbReference type="OrthoDB" id="9765926at2"/>
<organism evidence="3 4">
    <name type="scientific">Brumimicrobium oceani</name>
    <dbReference type="NCBI Taxonomy" id="2100725"/>
    <lineage>
        <taxon>Bacteria</taxon>
        <taxon>Pseudomonadati</taxon>
        <taxon>Bacteroidota</taxon>
        <taxon>Flavobacteriia</taxon>
        <taxon>Flavobacteriales</taxon>
        <taxon>Crocinitomicaceae</taxon>
        <taxon>Brumimicrobium</taxon>
    </lineage>
</organism>
<dbReference type="Gene3D" id="2.60.120.260">
    <property type="entry name" value="Galactose-binding domain-like"/>
    <property type="match status" value="1"/>
</dbReference>
<dbReference type="InterPro" id="IPR000601">
    <property type="entry name" value="PKD_dom"/>
</dbReference>
<dbReference type="InterPro" id="IPR049419">
    <property type="entry name" value="Reelin_subrepeat-B"/>
</dbReference>
<dbReference type="RefSeq" id="WP_109357854.1">
    <property type="nucleotide sequence ID" value="NZ_QFRJ01000001.1"/>
</dbReference>
<feature type="domain" description="PKD" evidence="2">
    <location>
        <begin position="532"/>
        <end position="580"/>
    </location>
</feature>
<dbReference type="Pfam" id="PF13585">
    <property type="entry name" value="CHU_C"/>
    <property type="match status" value="1"/>
</dbReference>
<evidence type="ECO:0000313" key="3">
    <source>
        <dbReference type="EMBL" id="PWH86773.1"/>
    </source>
</evidence>
<evidence type="ECO:0000256" key="1">
    <source>
        <dbReference type="SAM" id="SignalP"/>
    </source>
</evidence>
<sequence length="679" mass="75117">MKLLYTAIFVFLAFWSYSQCSVTIQTASDSVDCAECFDLTAVGIAQDTLQYEDFNNGLSSGWSTTNNVMFGNPCGPTLDGSPALWWGNVPPPRTLTSVAFDLTCGGDVCFDLDFAGDDGGPHCEDPDQPNEGVYFQYSINNGASWVTIFYFQPTNNKSGPYYQWANYCFSIPPAAQTTSTLFRWQSDDPTSASNDHWGIDNVAILGNLCNSYYYDWNVDGTTNPADTNICITQNTETYNVIFTDGFQDTCYASIDMHAVMYPNLPNDTSFCGYTDIDIVSNPTGGTGTYDFLWNNGDTDNTIENATTNIYYVDIVDGTYPGCTASDTIDFGMHPNPEVNFSASPLCQGAPTNFIDSTLLPPGFTVDTWNWNFNNQGATSTDQNPSHLFSGVGTYNVKLTVETEFGCTGDTTITFFIEPSPFANFDYTQACQGEEVEFTNTSLGNYENSHWVFTNDTDTIYAEDTTFIFEGSGDYDVTLIVEDINGACISNSTQTVFVNPAPDVSFTADPIFGEPVLDVTFLTDISGLVDNYWDFQDGNTTIELNDTIYNSFEDAGLYNVSHTGTSPEGCTNTYSLEIRVEYPEVILEIPNVFTPNNDGVNDGFYINYIAAYETITEFEIVILNRWGTVVKTYSEPDFIWDGTNKSGNKVSDGTYFYKANFSTIKGQNYEEHGFVQVVND</sequence>
<accession>A0A2U2XG77</accession>